<comment type="caution">
    <text evidence="3">The sequence shown here is derived from an EMBL/GenBank/DDBJ whole genome shotgun (WGS) entry which is preliminary data.</text>
</comment>
<sequence>MARHGYRWRDGPRRSSRRLDGWAPGGDPERASTKPFFLPYELLTDIISRLDKKALKAVRLTCKDWKQVATPFLFDRIWVSPRTKDMSVFTSLTETPDLAVHIKEVRYDQLEFTALEDLHEFMELVVLKNDCLVHGLPRAQSHPGFSIGQCASAVYRLETQPLEEAVDQFNLRGFMKEGYKAWRRMVADEASLLNSYSYFEQLMDGFALLPNLCSLVLDEEMWCNHMDEFSSVSEKQSLVCDFSGSPFARSWHPFYLRPLHPMGVECDGQGFKILMHALANAGKRIENFDGSGNERLGLTFRSSWLRPSFARSLSSSVQAVLSQLRSLSLKVQMQKDDDLKAPSTLGYLPLVLRQARLLSRLRLDFRACVGTRVSPGPAGLVLKRIKFEHIFGYDIKYPFLRHLALSGVILDTWNLQIFLSQCCKRIKWLGLRNINVLSGSWAAMVQSLRFVQETQLVNLDTCRLSSIGAFEHRDGQLLRVRGQGQSHDELYNEAMRDDRLNSYILYGGRHPYLSEGDLQGQEWEWWLDSLPKEVQVHVQPLLRQCLREYREESRSKLHNPSG</sequence>
<proteinExistence type="predicted"/>
<accession>A0AA43TY61</accession>
<name>A0AA43TY61_9LECA</name>
<dbReference type="AlphaFoldDB" id="A0AA43TY61"/>
<dbReference type="Pfam" id="PF12937">
    <property type="entry name" value="F-box-like"/>
    <property type="match status" value="1"/>
</dbReference>
<evidence type="ECO:0000313" key="4">
    <source>
        <dbReference type="Proteomes" id="UP001161017"/>
    </source>
</evidence>
<dbReference type="InterPro" id="IPR001810">
    <property type="entry name" value="F-box_dom"/>
</dbReference>
<dbReference type="InterPro" id="IPR036047">
    <property type="entry name" value="F-box-like_dom_sf"/>
</dbReference>
<dbReference type="Gene3D" id="1.20.1280.50">
    <property type="match status" value="1"/>
</dbReference>
<organism evidence="3 4">
    <name type="scientific">Ramalina farinacea</name>
    <dbReference type="NCBI Taxonomy" id="258253"/>
    <lineage>
        <taxon>Eukaryota</taxon>
        <taxon>Fungi</taxon>
        <taxon>Dikarya</taxon>
        <taxon>Ascomycota</taxon>
        <taxon>Pezizomycotina</taxon>
        <taxon>Lecanoromycetes</taxon>
        <taxon>OSLEUM clade</taxon>
        <taxon>Lecanoromycetidae</taxon>
        <taxon>Lecanorales</taxon>
        <taxon>Lecanorineae</taxon>
        <taxon>Ramalinaceae</taxon>
        <taxon>Ramalina</taxon>
    </lineage>
</organism>
<evidence type="ECO:0000259" key="2">
    <source>
        <dbReference type="PROSITE" id="PS50181"/>
    </source>
</evidence>
<feature type="domain" description="F-box" evidence="2">
    <location>
        <begin position="32"/>
        <end position="81"/>
    </location>
</feature>
<dbReference type="SUPFAM" id="SSF52047">
    <property type="entry name" value="RNI-like"/>
    <property type="match status" value="1"/>
</dbReference>
<feature type="region of interest" description="Disordered" evidence="1">
    <location>
        <begin position="1"/>
        <end position="27"/>
    </location>
</feature>
<reference evidence="3" key="1">
    <citation type="journal article" date="2023" name="Genome Biol. Evol.">
        <title>First Whole Genome Sequence and Flow Cytometry Genome Size Data for the Lichen-Forming Fungus Ramalina farinacea (Ascomycota).</title>
        <authorList>
            <person name="Llewellyn T."/>
            <person name="Mian S."/>
            <person name="Hill R."/>
            <person name="Leitch I.J."/>
            <person name="Gaya E."/>
        </authorList>
    </citation>
    <scope>NUCLEOTIDE SEQUENCE</scope>
    <source>
        <strain evidence="3">LIQ254RAFAR</strain>
    </source>
</reference>
<protein>
    <recommendedName>
        <fullName evidence="2">F-box domain-containing protein</fullName>
    </recommendedName>
</protein>
<feature type="compositionally biased region" description="Basic and acidic residues" evidence="1">
    <location>
        <begin position="7"/>
        <end position="20"/>
    </location>
</feature>
<gene>
    <name evidence="3" type="ORF">OHK93_008023</name>
</gene>
<dbReference type="CDD" id="cd09917">
    <property type="entry name" value="F-box_SF"/>
    <property type="match status" value="1"/>
</dbReference>
<evidence type="ECO:0000313" key="3">
    <source>
        <dbReference type="EMBL" id="MDI1488747.1"/>
    </source>
</evidence>
<keyword evidence="4" id="KW-1185">Reference proteome</keyword>
<dbReference type="PROSITE" id="PS50181">
    <property type="entry name" value="FBOX"/>
    <property type="match status" value="1"/>
</dbReference>
<evidence type="ECO:0000256" key="1">
    <source>
        <dbReference type="SAM" id="MobiDB-lite"/>
    </source>
</evidence>
<dbReference type="EMBL" id="JAPUFD010000008">
    <property type="protein sequence ID" value="MDI1488747.1"/>
    <property type="molecule type" value="Genomic_DNA"/>
</dbReference>
<dbReference type="Proteomes" id="UP001161017">
    <property type="component" value="Unassembled WGS sequence"/>
</dbReference>
<dbReference type="SUPFAM" id="SSF81383">
    <property type="entry name" value="F-box domain"/>
    <property type="match status" value="1"/>
</dbReference>